<dbReference type="PANTHER" id="PTHR45641">
    <property type="entry name" value="TETRATRICOPEPTIDE REPEAT PROTEIN (AFU_ORTHOLOGUE AFUA_6G03870)"/>
    <property type="match status" value="1"/>
</dbReference>
<evidence type="ECO:0000256" key="3">
    <source>
        <dbReference type="PROSITE-ProRule" id="PRU00339"/>
    </source>
</evidence>
<evidence type="ECO:0000256" key="1">
    <source>
        <dbReference type="ARBA" id="ARBA00022737"/>
    </source>
</evidence>
<feature type="repeat" description="TPR" evidence="3">
    <location>
        <begin position="836"/>
        <end position="869"/>
    </location>
</feature>
<feature type="repeat" description="TPR" evidence="3">
    <location>
        <begin position="511"/>
        <end position="544"/>
    </location>
</feature>
<feature type="repeat" description="TPR" evidence="3">
    <location>
        <begin position="343"/>
        <end position="376"/>
    </location>
</feature>
<dbReference type="PROSITE" id="PS50293">
    <property type="entry name" value="TPR_REGION"/>
    <property type="match status" value="2"/>
</dbReference>
<dbReference type="PROSITE" id="PS50005">
    <property type="entry name" value="TPR"/>
    <property type="match status" value="7"/>
</dbReference>
<dbReference type="SUPFAM" id="SSF48452">
    <property type="entry name" value="TPR-like"/>
    <property type="match status" value="4"/>
</dbReference>
<dbReference type="Gene3D" id="1.25.40.10">
    <property type="entry name" value="Tetratricopeptide repeat domain"/>
    <property type="match status" value="5"/>
</dbReference>
<dbReference type="EMBL" id="JADIMX010000111">
    <property type="protein sequence ID" value="MBO8434841.1"/>
    <property type="molecule type" value="Genomic_DNA"/>
</dbReference>
<sequence length="941" mass="108408">MSYYIGEIVRLRAELINAHKKGDYLEAYTLAEDIVKKYEDNNDTESIEYASDIYNFGVLNDDINNYKKAIECYRKSADIRKKYNPKSNEYANTINNLAIDLSMTKKSKEALNLLKEVLAIREKNVGTSHIDYILSLYNIGNVYEDMGDFDSAIDYLRRALVKAQRKDDFPKNDYADILLSLGRCYDKKGNYKESIKNYVGAIEVIELNLDKESFYYMTALMSVSRVCEKCKFYERAIGYSEKALNVREKLIEKTHLDYITSINGLASLYSKIGNYEKSMEIHREALEVVKEMFGENHSFYADALNNIGIDYSDMGKFDEALKYHEMAIESKKETMGENSPNIAVTYVSLGNVYAKMNDRDKALEFYNKALEIREKNYGEGSLFYIEVLNTVASFYYDIKDYEKASDYYMKAMMIRATLTDKKSVGYVKNLMDMAECVGKAGRYEEALDMLDDGLNIRRKIYGEKHPKYSDTLMVKATILMGEKRYDEARDILEEVVIIRDDMIGTGSVDHRSALSLYADCCRLSGKYDEAISTYNQSIDLNPCETYEDNEKCNKEKLKEALALLQNGDIKKGNMYFKKAVNGYGRDNIKKDEEVYEMAIECAKLNISGKYFEQALKIVEECESIGIEVFGDKAKLYKVYSLKSYVLLELARYDEAIDNINSYLKEVGGVIDNDEEMARIYITLSNLYSKKNDKENLVYSLLKARKVAKGNDYVFATSSLGNIYMNYNEYEKAFDVLLDLKNYMNEKGMTDRIEYVKALDYLGDISKINKNAENMVSFYDSAIKTRNDLNMKDEVYINENLLLGKYFLNKDSKKALEYLSEASIITNENNGDSKEYASILMDIGQIYCKLNENDKAIGMFNKAKDVFKTRLGEKSVEYLKSLGSLSDIEYKNGNIDVALNLYEELYNAGNSEIFTKDRKENLVNIYKNKKDYKKLIKFKLGR</sequence>
<dbReference type="Pfam" id="PF13424">
    <property type="entry name" value="TPR_12"/>
    <property type="match status" value="5"/>
</dbReference>
<feature type="repeat" description="TPR" evidence="3">
    <location>
        <begin position="385"/>
        <end position="418"/>
    </location>
</feature>
<feature type="repeat" description="TPR" evidence="3">
    <location>
        <begin position="133"/>
        <end position="166"/>
    </location>
</feature>
<feature type="repeat" description="TPR" evidence="3">
    <location>
        <begin position="175"/>
        <end position="208"/>
    </location>
</feature>
<dbReference type="InterPro" id="IPR011990">
    <property type="entry name" value="TPR-like_helical_dom_sf"/>
</dbReference>
<evidence type="ECO:0000313" key="5">
    <source>
        <dbReference type="Proteomes" id="UP000823611"/>
    </source>
</evidence>
<protein>
    <submittedName>
        <fullName evidence="4">Tetratricopeptide repeat protein</fullName>
    </submittedName>
</protein>
<reference evidence="4" key="1">
    <citation type="submission" date="2020-10" db="EMBL/GenBank/DDBJ databases">
        <authorList>
            <person name="Gilroy R."/>
        </authorList>
    </citation>
    <scope>NUCLEOTIDE SEQUENCE</scope>
    <source>
        <strain evidence="4">F6-4510</strain>
    </source>
</reference>
<evidence type="ECO:0000313" key="4">
    <source>
        <dbReference type="EMBL" id="MBO8434841.1"/>
    </source>
</evidence>
<name>A0A9D9H395_9FIRM</name>
<dbReference type="InterPro" id="IPR019734">
    <property type="entry name" value="TPR_rpt"/>
</dbReference>
<evidence type="ECO:0000256" key="2">
    <source>
        <dbReference type="ARBA" id="ARBA00022803"/>
    </source>
</evidence>
<dbReference type="SMART" id="SM00028">
    <property type="entry name" value="TPR"/>
    <property type="match status" value="14"/>
</dbReference>
<comment type="caution">
    <text evidence="4">The sequence shown here is derived from an EMBL/GenBank/DDBJ whole genome shotgun (WGS) entry which is preliminary data.</text>
</comment>
<dbReference type="AlphaFoldDB" id="A0A9D9H395"/>
<organism evidence="4 5">
    <name type="scientific">Candidatus Fimicola merdigallinarum</name>
    <dbReference type="NCBI Taxonomy" id="2840819"/>
    <lineage>
        <taxon>Bacteria</taxon>
        <taxon>Bacillati</taxon>
        <taxon>Bacillota</taxon>
        <taxon>Clostridia</taxon>
        <taxon>Lachnospirales</taxon>
        <taxon>Lachnospiraceae</taxon>
        <taxon>Lachnospiraceae incertae sedis</taxon>
        <taxon>Candidatus Fimicola</taxon>
    </lineage>
</organism>
<proteinExistence type="predicted"/>
<accession>A0A9D9H395</accession>
<gene>
    <name evidence="4" type="ORF">IAC55_05935</name>
</gene>
<keyword evidence="1" id="KW-0677">Repeat</keyword>
<dbReference type="Pfam" id="PF13181">
    <property type="entry name" value="TPR_8"/>
    <property type="match status" value="4"/>
</dbReference>
<dbReference type="Proteomes" id="UP000823611">
    <property type="component" value="Unassembled WGS sequence"/>
</dbReference>
<keyword evidence="2 3" id="KW-0802">TPR repeat</keyword>
<feature type="repeat" description="TPR" evidence="3">
    <location>
        <begin position="301"/>
        <end position="334"/>
    </location>
</feature>
<reference evidence="4" key="2">
    <citation type="journal article" date="2021" name="PeerJ">
        <title>Extensive microbial diversity within the chicken gut microbiome revealed by metagenomics and culture.</title>
        <authorList>
            <person name="Gilroy R."/>
            <person name="Ravi A."/>
            <person name="Getino M."/>
            <person name="Pursley I."/>
            <person name="Horton D.L."/>
            <person name="Alikhan N.F."/>
            <person name="Baker D."/>
            <person name="Gharbi K."/>
            <person name="Hall N."/>
            <person name="Watson M."/>
            <person name="Adriaenssens E.M."/>
            <person name="Foster-Nyarko E."/>
            <person name="Jarju S."/>
            <person name="Secka A."/>
            <person name="Antonio M."/>
            <person name="Oren A."/>
            <person name="Chaudhuri R.R."/>
            <person name="La Ragione R."/>
            <person name="Hildebrand F."/>
            <person name="Pallen M.J."/>
        </authorList>
    </citation>
    <scope>NUCLEOTIDE SEQUENCE</scope>
    <source>
        <strain evidence="4">F6-4510</strain>
    </source>
</reference>
<dbReference type="PANTHER" id="PTHR45641:SF19">
    <property type="entry name" value="NEPHROCYSTIN-3"/>
    <property type="match status" value="1"/>
</dbReference>